<dbReference type="AlphaFoldDB" id="A0AAE1P3Z7"/>
<accession>A0AAE1P3Z7</accession>
<keyword evidence="2" id="KW-1185">Reference proteome</keyword>
<protein>
    <submittedName>
        <fullName evidence="1">Uncharacterized protein</fullName>
    </submittedName>
</protein>
<evidence type="ECO:0000313" key="2">
    <source>
        <dbReference type="Proteomes" id="UP001292094"/>
    </source>
</evidence>
<proteinExistence type="predicted"/>
<gene>
    <name evidence="1" type="ORF">Pmani_027347</name>
</gene>
<comment type="caution">
    <text evidence="1">The sequence shown here is derived from an EMBL/GenBank/DDBJ whole genome shotgun (WGS) entry which is preliminary data.</text>
</comment>
<evidence type="ECO:0000313" key="1">
    <source>
        <dbReference type="EMBL" id="KAK4300462.1"/>
    </source>
</evidence>
<organism evidence="1 2">
    <name type="scientific">Petrolisthes manimaculis</name>
    <dbReference type="NCBI Taxonomy" id="1843537"/>
    <lineage>
        <taxon>Eukaryota</taxon>
        <taxon>Metazoa</taxon>
        <taxon>Ecdysozoa</taxon>
        <taxon>Arthropoda</taxon>
        <taxon>Crustacea</taxon>
        <taxon>Multicrustacea</taxon>
        <taxon>Malacostraca</taxon>
        <taxon>Eumalacostraca</taxon>
        <taxon>Eucarida</taxon>
        <taxon>Decapoda</taxon>
        <taxon>Pleocyemata</taxon>
        <taxon>Anomura</taxon>
        <taxon>Galatheoidea</taxon>
        <taxon>Porcellanidae</taxon>
        <taxon>Petrolisthes</taxon>
    </lineage>
</organism>
<sequence>MDNVEEERKGRPTQWSIDWINLNIEGYRGIMKEPVEEVSVVEDVSLPLKQRELVGHRRALLVKTAASYGVRVKVPSRQHLPITVSGPKSGVAHIVHKLHIFERAKLVPYTP</sequence>
<name>A0AAE1P3Z7_9EUCA</name>
<dbReference type="EMBL" id="JAWZYT010003051">
    <property type="protein sequence ID" value="KAK4300462.1"/>
    <property type="molecule type" value="Genomic_DNA"/>
</dbReference>
<reference evidence="1" key="1">
    <citation type="submission" date="2023-11" db="EMBL/GenBank/DDBJ databases">
        <title>Genome assemblies of two species of porcelain crab, Petrolisthes cinctipes and Petrolisthes manimaculis (Anomura: Porcellanidae).</title>
        <authorList>
            <person name="Angst P."/>
        </authorList>
    </citation>
    <scope>NUCLEOTIDE SEQUENCE</scope>
    <source>
        <strain evidence="1">PB745_02</strain>
        <tissue evidence="1">Gill</tissue>
    </source>
</reference>
<feature type="non-terminal residue" evidence="1">
    <location>
        <position position="111"/>
    </location>
</feature>
<dbReference type="Proteomes" id="UP001292094">
    <property type="component" value="Unassembled WGS sequence"/>
</dbReference>